<protein>
    <submittedName>
        <fullName evidence="2">Uncharacterized protein</fullName>
    </submittedName>
</protein>
<organism evidence="2 3">
    <name type="scientific">Methylorubrum extorquens</name>
    <name type="common">Methylobacterium dichloromethanicum</name>
    <name type="synonym">Methylobacterium extorquens</name>
    <dbReference type="NCBI Taxonomy" id="408"/>
    <lineage>
        <taxon>Bacteria</taxon>
        <taxon>Pseudomonadati</taxon>
        <taxon>Pseudomonadota</taxon>
        <taxon>Alphaproteobacteria</taxon>
        <taxon>Hyphomicrobiales</taxon>
        <taxon>Methylobacteriaceae</taxon>
        <taxon>Methylorubrum</taxon>
    </lineage>
</organism>
<accession>A0A2N9AR66</accession>
<gene>
    <name evidence="2" type="ORF">TK0001_3255</name>
</gene>
<evidence type="ECO:0000256" key="1">
    <source>
        <dbReference type="SAM" id="MobiDB-lite"/>
    </source>
</evidence>
<evidence type="ECO:0000313" key="2">
    <source>
        <dbReference type="EMBL" id="SOR29857.1"/>
    </source>
</evidence>
<dbReference type="AlphaFoldDB" id="A0A2N9AR66"/>
<reference evidence="3" key="1">
    <citation type="submission" date="2017-10" db="EMBL/GenBank/DDBJ databases">
        <authorList>
            <person name="Regsiter A."/>
            <person name="William W."/>
        </authorList>
    </citation>
    <scope>NUCLEOTIDE SEQUENCE [LARGE SCALE GENOMIC DNA]</scope>
</reference>
<evidence type="ECO:0000313" key="3">
    <source>
        <dbReference type="Proteomes" id="UP000233769"/>
    </source>
</evidence>
<dbReference type="Proteomes" id="UP000233769">
    <property type="component" value="Chromosome tk0001"/>
</dbReference>
<feature type="region of interest" description="Disordered" evidence="1">
    <location>
        <begin position="19"/>
        <end position="59"/>
    </location>
</feature>
<name>A0A2N9AR66_METEX</name>
<dbReference type="EMBL" id="LT962688">
    <property type="protein sequence ID" value="SOR29857.1"/>
    <property type="molecule type" value="Genomic_DNA"/>
</dbReference>
<sequence length="59" mass="6398">MGTMACAVRQIGVLEKSLDRNPAGTSASAIPADPQPPQEITDRIDPSGLLRLRRGRRRT</sequence>
<proteinExistence type="predicted"/>